<protein>
    <recommendedName>
        <fullName evidence="5">Pentatricopeptide repeat-containing protein</fullName>
    </recommendedName>
</protein>
<feature type="repeat" description="PPR" evidence="3">
    <location>
        <begin position="106"/>
        <end position="140"/>
    </location>
</feature>
<feature type="repeat" description="PPR" evidence="3">
    <location>
        <begin position="75"/>
        <end position="105"/>
    </location>
</feature>
<dbReference type="PANTHER" id="PTHR47926:SF492">
    <property type="entry name" value="DYW DOMAIN-CONTAINING PROTEIN"/>
    <property type="match status" value="1"/>
</dbReference>
<dbReference type="FunFam" id="1.25.40.10:FF:000242">
    <property type="entry name" value="Pentatricopeptide repeat-containing protein"/>
    <property type="match status" value="1"/>
</dbReference>
<evidence type="ECO:0008006" key="5">
    <source>
        <dbReference type="Google" id="ProtNLM"/>
    </source>
</evidence>
<evidence type="ECO:0000256" key="3">
    <source>
        <dbReference type="PROSITE-ProRule" id="PRU00708"/>
    </source>
</evidence>
<dbReference type="PANTHER" id="PTHR47926">
    <property type="entry name" value="PENTATRICOPEPTIDE REPEAT-CONTAINING PROTEIN"/>
    <property type="match status" value="1"/>
</dbReference>
<dbReference type="Gene3D" id="1.25.40.10">
    <property type="entry name" value="Tetratricopeptide repeat domain"/>
    <property type="match status" value="3"/>
</dbReference>
<dbReference type="Pfam" id="PF13041">
    <property type="entry name" value="PPR_2"/>
    <property type="match status" value="1"/>
</dbReference>
<evidence type="ECO:0000256" key="1">
    <source>
        <dbReference type="ARBA" id="ARBA00022737"/>
    </source>
</evidence>
<keyword evidence="2" id="KW-0809">Transit peptide</keyword>
<accession>A0A0A9GA36</accession>
<dbReference type="GO" id="GO:0009451">
    <property type="term" value="P:RNA modification"/>
    <property type="evidence" value="ECO:0007669"/>
    <property type="project" value="InterPro"/>
</dbReference>
<dbReference type="GO" id="GO:0003723">
    <property type="term" value="F:RNA binding"/>
    <property type="evidence" value="ECO:0007669"/>
    <property type="project" value="InterPro"/>
</dbReference>
<organism evidence="4">
    <name type="scientific">Arundo donax</name>
    <name type="common">Giant reed</name>
    <name type="synonym">Donax arundinaceus</name>
    <dbReference type="NCBI Taxonomy" id="35708"/>
    <lineage>
        <taxon>Eukaryota</taxon>
        <taxon>Viridiplantae</taxon>
        <taxon>Streptophyta</taxon>
        <taxon>Embryophyta</taxon>
        <taxon>Tracheophyta</taxon>
        <taxon>Spermatophyta</taxon>
        <taxon>Magnoliopsida</taxon>
        <taxon>Liliopsida</taxon>
        <taxon>Poales</taxon>
        <taxon>Poaceae</taxon>
        <taxon>PACMAD clade</taxon>
        <taxon>Arundinoideae</taxon>
        <taxon>Arundineae</taxon>
        <taxon>Arundo</taxon>
    </lineage>
</organism>
<proteinExistence type="predicted"/>
<dbReference type="Pfam" id="PF01535">
    <property type="entry name" value="PPR"/>
    <property type="match status" value="4"/>
</dbReference>
<evidence type="ECO:0000256" key="2">
    <source>
        <dbReference type="ARBA" id="ARBA00022946"/>
    </source>
</evidence>
<sequence length="221" mass="24771">MPDRDAVSWTAMIDAYVQAARFREALEMFHEMQYSNVRADEFTMVSVITACAQLGALEMGEWARIYMSRHRIKMDVFVGNELIDMYSKCGTVERALDIFKEMRIRDKFTWTAIILGLAVNGYGEEAIDMFHGMIKVLEAPDEVTFIGVLTACTHAGLVDKGQELFLCMTETYKITPNLVHYGCMIDLLGRTGKLTEALETIGQMPMTPNSTIWGGDPAGSL</sequence>
<reference evidence="4" key="1">
    <citation type="submission" date="2014-09" db="EMBL/GenBank/DDBJ databases">
        <authorList>
            <person name="Magalhaes I.L.F."/>
            <person name="Oliveira U."/>
            <person name="Santos F.R."/>
            <person name="Vidigal T.H.D.A."/>
            <person name="Brescovit A.D."/>
            <person name="Santos A.J."/>
        </authorList>
    </citation>
    <scope>NUCLEOTIDE SEQUENCE</scope>
    <source>
        <tissue evidence="4">Shoot tissue taken approximately 20 cm above the soil surface</tissue>
    </source>
</reference>
<dbReference type="EMBL" id="GBRH01176554">
    <property type="protein sequence ID" value="JAE21342.1"/>
    <property type="molecule type" value="Transcribed_RNA"/>
</dbReference>
<dbReference type="InterPro" id="IPR002885">
    <property type="entry name" value="PPR_rpt"/>
</dbReference>
<keyword evidence="1" id="KW-0677">Repeat</keyword>
<dbReference type="InterPro" id="IPR046960">
    <property type="entry name" value="PPR_At4g14850-like_plant"/>
</dbReference>
<dbReference type="AlphaFoldDB" id="A0A0A9GA36"/>
<feature type="repeat" description="PPR" evidence="3">
    <location>
        <begin position="5"/>
        <end position="39"/>
    </location>
</feature>
<dbReference type="PROSITE" id="PS51375">
    <property type="entry name" value="PPR"/>
    <property type="match status" value="3"/>
</dbReference>
<dbReference type="NCBIfam" id="TIGR00756">
    <property type="entry name" value="PPR"/>
    <property type="match status" value="2"/>
</dbReference>
<name>A0A0A9GA36_ARUDO</name>
<reference evidence="4" key="2">
    <citation type="journal article" date="2015" name="Data Brief">
        <title>Shoot transcriptome of the giant reed, Arundo donax.</title>
        <authorList>
            <person name="Barrero R.A."/>
            <person name="Guerrero F.D."/>
            <person name="Moolhuijzen P."/>
            <person name="Goolsby J.A."/>
            <person name="Tidwell J."/>
            <person name="Bellgard S.E."/>
            <person name="Bellgard M.I."/>
        </authorList>
    </citation>
    <scope>NUCLEOTIDE SEQUENCE</scope>
    <source>
        <tissue evidence="4">Shoot tissue taken approximately 20 cm above the soil surface</tissue>
    </source>
</reference>
<dbReference type="InterPro" id="IPR011990">
    <property type="entry name" value="TPR-like_helical_dom_sf"/>
</dbReference>
<evidence type="ECO:0000313" key="4">
    <source>
        <dbReference type="EMBL" id="JAE21342.1"/>
    </source>
</evidence>